<dbReference type="Pfam" id="PF07690">
    <property type="entry name" value="MFS_1"/>
    <property type="match status" value="1"/>
</dbReference>
<dbReference type="Gene3D" id="1.20.1250.20">
    <property type="entry name" value="MFS general substrate transporter like domains"/>
    <property type="match status" value="2"/>
</dbReference>
<dbReference type="GO" id="GO:0005886">
    <property type="term" value="C:plasma membrane"/>
    <property type="evidence" value="ECO:0007669"/>
    <property type="project" value="UniProtKB-SubCell"/>
</dbReference>
<feature type="transmembrane region" description="Helical" evidence="5">
    <location>
        <begin position="282"/>
        <end position="301"/>
    </location>
</feature>
<dbReference type="PROSITE" id="PS50850">
    <property type="entry name" value="MFS"/>
    <property type="match status" value="1"/>
</dbReference>
<dbReference type="AlphaFoldDB" id="A0A2M9B6S7"/>
<feature type="transmembrane region" description="Helical" evidence="5">
    <location>
        <begin position="307"/>
        <end position="325"/>
    </location>
</feature>
<evidence type="ECO:0000259" key="6">
    <source>
        <dbReference type="PROSITE" id="PS50850"/>
    </source>
</evidence>
<feature type="transmembrane region" description="Helical" evidence="5">
    <location>
        <begin position="45"/>
        <end position="66"/>
    </location>
</feature>
<dbReference type="InterPro" id="IPR036259">
    <property type="entry name" value="MFS_trans_sf"/>
</dbReference>
<dbReference type="PANTHER" id="PTHR23542">
    <property type="match status" value="1"/>
</dbReference>
<evidence type="ECO:0000256" key="2">
    <source>
        <dbReference type="ARBA" id="ARBA00022692"/>
    </source>
</evidence>
<name>A0A2M9B6S7_9ACTN</name>
<accession>A0A2M9B6S7</accession>
<dbReference type="PANTHER" id="PTHR23542:SF1">
    <property type="entry name" value="MAJOR FACILITATOR SUPERFAMILY (MFS) PROFILE DOMAIN-CONTAINING PROTEIN"/>
    <property type="match status" value="1"/>
</dbReference>
<dbReference type="OrthoDB" id="9180256at2"/>
<evidence type="ECO:0000256" key="5">
    <source>
        <dbReference type="SAM" id="Phobius"/>
    </source>
</evidence>
<comment type="caution">
    <text evidence="7">The sequence shown here is derived from an EMBL/GenBank/DDBJ whole genome shotgun (WGS) entry which is preliminary data.</text>
</comment>
<dbReference type="EMBL" id="PGEZ01000002">
    <property type="protein sequence ID" value="PJJ53661.1"/>
    <property type="molecule type" value="Genomic_DNA"/>
</dbReference>
<dbReference type="InterPro" id="IPR011701">
    <property type="entry name" value="MFS"/>
</dbReference>
<keyword evidence="8" id="KW-1185">Reference proteome</keyword>
<dbReference type="InterPro" id="IPR020846">
    <property type="entry name" value="MFS_dom"/>
</dbReference>
<evidence type="ECO:0000256" key="3">
    <source>
        <dbReference type="ARBA" id="ARBA00022989"/>
    </source>
</evidence>
<feature type="transmembrane region" description="Helical" evidence="5">
    <location>
        <begin position="366"/>
        <end position="386"/>
    </location>
</feature>
<keyword evidence="4 5" id="KW-0472">Membrane</keyword>
<reference evidence="7 8" key="1">
    <citation type="submission" date="2017-11" db="EMBL/GenBank/DDBJ databases">
        <title>Genomic Encyclopedia of Archaeal and Bacterial Type Strains, Phase II (KMG-II): From Individual Species to Whole Genera.</title>
        <authorList>
            <person name="Goeker M."/>
        </authorList>
    </citation>
    <scope>NUCLEOTIDE SEQUENCE [LARGE SCALE GENOMIC DNA]</scope>
    <source>
        <strain evidence="7 8">DSM 27763</strain>
    </source>
</reference>
<feature type="transmembrane region" description="Helical" evidence="5">
    <location>
        <begin position="210"/>
        <end position="231"/>
    </location>
</feature>
<evidence type="ECO:0000256" key="1">
    <source>
        <dbReference type="ARBA" id="ARBA00004651"/>
    </source>
</evidence>
<comment type="subcellular location">
    <subcellularLocation>
        <location evidence="1">Cell membrane</location>
        <topology evidence="1">Multi-pass membrane protein</topology>
    </subcellularLocation>
</comment>
<gene>
    <name evidence="7" type="ORF">CLV56_3152</name>
</gene>
<keyword evidence="3 5" id="KW-1133">Transmembrane helix</keyword>
<evidence type="ECO:0000313" key="8">
    <source>
        <dbReference type="Proteomes" id="UP000230842"/>
    </source>
</evidence>
<protein>
    <submittedName>
        <fullName evidence="7">Putative MFS family arabinose efflux permease</fullName>
    </submittedName>
</protein>
<dbReference type="Proteomes" id="UP000230842">
    <property type="component" value="Unassembled WGS sequence"/>
</dbReference>
<feature type="transmembrane region" description="Helical" evidence="5">
    <location>
        <begin position="12"/>
        <end position="39"/>
    </location>
</feature>
<dbReference type="SUPFAM" id="SSF103473">
    <property type="entry name" value="MFS general substrate transporter"/>
    <property type="match status" value="1"/>
</dbReference>
<feature type="transmembrane region" description="Helical" evidence="5">
    <location>
        <begin position="251"/>
        <end position="270"/>
    </location>
</feature>
<keyword evidence="2 5" id="KW-0812">Transmembrane</keyword>
<feature type="domain" description="Major facilitator superfamily (MFS) profile" evidence="6">
    <location>
        <begin position="210"/>
        <end position="404"/>
    </location>
</feature>
<dbReference type="RefSeq" id="WP_157805189.1">
    <property type="nucleotide sequence ID" value="NZ_PGEZ01000002.1"/>
</dbReference>
<evidence type="ECO:0000256" key="4">
    <source>
        <dbReference type="ARBA" id="ARBA00023136"/>
    </source>
</evidence>
<feature type="transmembrane region" description="Helical" evidence="5">
    <location>
        <begin position="170"/>
        <end position="189"/>
    </location>
</feature>
<feature type="transmembrane region" description="Helical" evidence="5">
    <location>
        <begin position="78"/>
        <end position="99"/>
    </location>
</feature>
<proteinExistence type="predicted"/>
<evidence type="ECO:0000313" key="7">
    <source>
        <dbReference type="EMBL" id="PJJ53661.1"/>
    </source>
</evidence>
<dbReference type="GO" id="GO:0022857">
    <property type="term" value="F:transmembrane transporter activity"/>
    <property type="evidence" value="ECO:0007669"/>
    <property type="project" value="InterPro"/>
</dbReference>
<sequence>MLDSYRRILRLPGALAFTAAGLLARLPMSMLGLGIVLLVSAQSGSYARAGAISAAALVACAVGAPVQGRLVDRLGQHVVLPATAAVFGLGIGLGLVAIHEGAPDPLPHLCAAVAGFALPQAGSMVRARWTYVAPPSSITTAFALEAVLDEVVFIVGPVLVTFLATAINPYAGLVVAAVASVTGSVALAAQRRTEPRASRRDSGAAVREKLAFGVVAPVVVASLGFGVLFGAAEVVTVAVADEAGHKAASGALLAVWAAGSLVAGFLVGALPSRVPPVVQLRWITAMLTLSVVPLLLAPNLWVLAGALLLSGLAIAPSMVATTRIIEQGVPRSRLTEAIGWFSTGLASGVAPGAAVSGWVVDTWGGSSGYLVCLGAGAAAFAGSWVIRRPRRPERVTVAEPEPAQ</sequence>
<feature type="transmembrane region" description="Helical" evidence="5">
    <location>
        <begin position="337"/>
        <end position="360"/>
    </location>
</feature>
<organism evidence="7 8">
    <name type="scientific">Mumia flava</name>
    <dbReference type="NCBI Taxonomy" id="1348852"/>
    <lineage>
        <taxon>Bacteria</taxon>
        <taxon>Bacillati</taxon>
        <taxon>Actinomycetota</taxon>
        <taxon>Actinomycetes</taxon>
        <taxon>Propionibacteriales</taxon>
        <taxon>Nocardioidaceae</taxon>
        <taxon>Mumia</taxon>
    </lineage>
</organism>